<keyword evidence="3" id="KW-1185">Reference proteome</keyword>
<feature type="region of interest" description="Disordered" evidence="1">
    <location>
        <begin position="1"/>
        <end position="20"/>
    </location>
</feature>
<evidence type="ECO:0000313" key="2">
    <source>
        <dbReference type="EMBL" id="GIY75149.1"/>
    </source>
</evidence>
<sequence length="185" mass="21796">MINHKSSITEQTSQPEPVAFKKRKIQIFPKNFPEKKKSPGHTTCQNLNPGGFFAQFPPTPIKPHLLSGSMLKVKTNSKRGTEPIQKEDFFHPLSHYDNRFRRVRIYPMQIRPIPFSRARKLSVPVLKWFSRLFQIEFKVHFRSFLKDAMHRKWGYSMHSKCHSGLLRVCVPRQGTVFRFMFGYGF</sequence>
<dbReference type="AlphaFoldDB" id="A0AAV4VZQ9"/>
<organism evidence="2 3">
    <name type="scientific">Caerostris extrusa</name>
    <name type="common">Bark spider</name>
    <name type="synonym">Caerostris bankana</name>
    <dbReference type="NCBI Taxonomy" id="172846"/>
    <lineage>
        <taxon>Eukaryota</taxon>
        <taxon>Metazoa</taxon>
        <taxon>Ecdysozoa</taxon>
        <taxon>Arthropoda</taxon>
        <taxon>Chelicerata</taxon>
        <taxon>Arachnida</taxon>
        <taxon>Araneae</taxon>
        <taxon>Araneomorphae</taxon>
        <taxon>Entelegynae</taxon>
        <taxon>Araneoidea</taxon>
        <taxon>Araneidae</taxon>
        <taxon>Caerostris</taxon>
    </lineage>
</organism>
<accession>A0AAV4VZQ9</accession>
<proteinExistence type="predicted"/>
<comment type="caution">
    <text evidence="2">The sequence shown here is derived from an EMBL/GenBank/DDBJ whole genome shotgun (WGS) entry which is preliminary data.</text>
</comment>
<gene>
    <name evidence="2" type="ORF">CEXT_494031</name>
</gene>
<dbReference type="EMBL" id="BPLR01015304">
    <property type="protein sequence ID" value="GIY75149.1"/>
    <property type="molecule type" value="Genomic_DNA"/>
</dbReference>
<feature type="compositionally biased region" description="Polar residues" evidence="1">
    <location>
        <begin position="1"/>
        <end position="15"/>
    </location>
</feature>
<reference evidence="2 3" key="1">
    <citation type="submission" date="2021-06" db="EMBL/GenBank/DDBJ databases">
        <title>Caerostris extrusa draft genome.</title>
        <authorList>
            <person name="Kono N."/>
            <person name="Arakawa K."/>
        </authorList>
    </citation>
    <scope>NUCLEOTIDE SEQUENCE [LARGE SCALE GENOMIC DNA]</scope>
</reference>
<dbReference type="Proteomes" id="UP001054945">
    <property type="component" value="Unassembled WGS sequence"/>
</dbReference>
<evidence type="ECO:0000256" key="1">
    <source>
        <dbReference type="SAM" id="MobiDB-lite"/>
    </source>
</evidence>
<name>A0AAV4VZQ9_CAEEX</name>
<evidence type="ECO:0000313" key="3">
    <source>
        <dbReference type="Proteomes" id="UP001054945"/>
    </source>
</evidence>
<protein>
    <submittedName>
        <fullName evidence="2">Uncharacterized protein</fullName>
    </submittedName>
</protein>